<keyword evidence="1 4" id="KW-0732">Signal</keyword>
<evidence type="ECO:0000256" key="2">
    <source>
        <dbReference type="ARBA" id="ARBA00093774"/>
    </source>
</evidence>
<evidence type="ECO:0000256" key="1">
    <source>
        <dbReference type="ARBA" id="ARBA00022729"/>
    </source>
</evidence>
<reference evidence="6 7" key="1">
    <citation type="submission" date="2020-10" db="EMBL/GenBank/DDBJ databases">
        <title>Identification of Nocardia species via Next-generation sequencing and recognition of intraspecies genetic diversity.</title>
        <authorList>
            <person name="Li P."/>
            <person name="Li P."/>
            <person name="Lu B."/>
        </authorList>
    </citation>
    <scope>NUCLEOTIDE SEQUENCE [LARGE SCALE GENOMIC DNA]</scope>
    <source>
        <strain evidence="6 7">BJ06-0143</strain>
    </source>
</reference>
<keyword evidence="7" id="KW-1185">Reference proteome</keyword>
<evidence type="ECO:0000313" key="6">
    <source>
        <dbReference type="EMBL" id="MBF6357780.1"/>
    </source>
</evidence>
<accession>A0ABS0DH33</accession>
<feature type="region of interest" description="Disordered" evidence="3">
    <location>
        <begin position="38"/>
        <end position="62"/>
    </location>
</feature>
<dbReference type="Pfam" id="PF26580">
    <property type="entry name" value="Mtb12_C"/>
    <property type="match status" value="1"/>
</dbReference>
<dbReference type="RefSeq" id="WP_195004601.1">
    <property type="nucleotide sequence ID" value="NZ_JADLQN010000006.1"/>
</dbReference>
<dbReference type="EMBL" id="JADLQN010000006">
    <property type="protein sequence ID" value="MBF6357780.1"/>
    <property type="molecule type" value="Genomic_DNA"/>
</dbReference>
<protein>
    <recommendedName>
        <fullName evidence="5">Low molecular weight antigen MTB12-like C-terminal domain-containing protein</fullName>
    </recommendedName>
</protein>
<feature type="chain" id="PRO_5045442083" description="Low molecular weight antigen MTB12-like C-terminal domain-containing protein" evidence="4">
    <location>
        <begin position="25"/>
        <end position="172"/>
    </location>
</feature>
<evidence type="ECO:0000256" key="3">
    <source>
        <dbReference type="SAM" id="MobiDB-lite"/>
    </source>
</evidence>
<evidence type="ECO:0000313" key="7">
    <source>
        <dbReference type="Proteomes" id="UP000707731"/>
    </source>
</evidence>
<feature type="signal peptide" evidence="4">
    <location>
        <begin position="1"/>
        <end position="24"/>
    </location>
</feature>
<dbReference type="PROSITE" id="PS51257">
    <property type="entry name" value="PROKAR_LIPOPROTEIN"/>
    <property type="match status" value="1"/>
</dbReference>
<feature type="domain" description="Low molecular weight antigen MTB12-like C-terminal" evidence="5">
    <location>
        <begin position="56"/>
        <end position="166"/>
    </location>
</feature>
<gene>
    <name evidence="6" type="ORF">IU449_25100</name>
</gene>
<dbReference type="Proteomes" id="UP000707731">
    <property type="component" value="Unassembled WGS sequence"/>
</dbReference>
<feature type="compositionally biased region" description="Low complexity" evidence="3">
    <location>
        <begin position="38"/>
        <end position="52"/>
    </location>
</feature>
<proteinExistence type="inferred from homology"/>
<dbReference type="InterPro" id="IPR058644">
    <property type="entry name" value="Mtb12-like_C"/>
</dbReference>
<evidence type="ECO:0000259" key="5">
    <source>
        <dbReference type="Pfam" id="PF26580"/>
    </source>
</evidence>
<organism evidence="6 7">
    <name type="scientific">Nocardia higoensis</name>
    <dbReference type="NCBI Taxonomy" id="228599"/>
    <lineage>
        <taxon>Bacteria</taxon>
        <taxon>Bacillati</taxon>
        <taxon>Actinomycetota</taxon>
        <taxon>Actinomycetes</taxon>
        <taxon>Mycobacteriales</taxon>
        <taxon>Nocardiaceae</taxon>
        <taxon>Nocardia</taxon>
    </lineage>
</organism>
<comment type="caution">
    <text evidence="6">The sequence shown here is derived from an EMBL/GenBank/DDBJ whole genome shotgun (WGS) entry which is preliminary data.</text>
</comment>
<comment type="similarity">
    <text evidence="2">Belongs to the MTB12 family.</text>
</comment>
<name>A0ABS0DH33_9NOCA</name>
<evidence type="ECO:0000256" key="4">
    <source>
        <dbReference type="SAM" id="SignalP"/>
    </source>
</evidence>
<sequence length="172" mass="17264">MNLPRPRLSRAALAACLASVAVLAAGCGGSDADEATVSAESATTAPAAGAQQPPVPLPSPADLNAGFQLALDPDTPATLKTGAVQGADADPTLIDKLAQASQANGITLTIVSVDYQGDAVLQATADMTLDGKPVQGPTLIPFVAEDGRWKLQLAWACQMLANTQTTSPACAA</sequence>